<dbReference type="Gene3D" id="3.90.660.10">
    <property type="match status" value="1"/>
</dbReference>
<dbReference type="SUPFAM" id="SSF54373">
    <property type="entry name" value="FAD-linked reductases, C-terminal domain"/>
    <property type="match status" value="1"/>
</dbReference>
<dbReference type="Pfam" id="PF01593">
    <property type="entry name" value="Amino_oxidase"/>
    <property type="match status" value="1"/>
</dbReference>
<dbReference type="InterPro" id="IPR002937">
    <property type="entry name" value="Amino_oxidase"/>
</dbReference>
<keyword evidence="4" id="KW-1185">Reference proteome</keyword>
<feature type="domain" description="Amine oxidase" evidence="2">
    <location>
        <begin position="191"/>
        <end position="692"/>
    </location>
</feature>
<dbReference type="GO" id="GO:0001716">
    <property type="term" value="F:L-amino-acid oxidase activity"/>
    <property type="evidence" value="ECO:0007669"/>
    <property type="project" value="TreeGrafter"/>
</dbReference>
<dbReference type="Proteomes" id="UP001320245">
    <property type="component" value="Unassembled WGS sequence"/>
</dbReference>
<evidence type="ECO:0000313" key="4">
    <source>
        <dbReference type="Proteomes" id="UP001320245"/>
    </source>
</evidence>
<sequence>MRPVVIFEALSLLHAASSASVPSYPVRLETKSDLNSRAANIHVYFDEPIEGLLSFTYGSCLDLEEADSHHLISRHLHSSTSKDRLVWLIPEDASSGGCMSAWGADGSLLGRTVPQQLASRRSRKRAVEKTRDRVSFKKRDSSSSIPMTNASGIDAWGPWFDGVELLQSKNISAVDVSEAKRKHIGIIGGGMSGLMTFLALRQAGFENLEIIEAGDRLGGRVHTVYLSGGPFDYSYQGQLNASDFELDASVTDVSATEMGPMRFPHQWTSSSNKTYNITDHQLVFQLAAEMNDINGHDANWTINFIPWYQSSENGLYYHNGIRLANGLPPTVGQVNANASLTAQGMNDASSAALQEHINSITTGDSLYTHIATNMFEAHKDFLESGLDGLPGDQWSEFAYMVNYLKASLNDTDIVSSGEGKDSFWDTLYEGLYFDAASWKTIDGGLNRLPLAFHPLVNNYTTMGRKIERVQFDAESEQVNLQWRNNYTDAEFQNSTYDYAVVAVPFSIVKKWRIQSLPLTMSNAINNMPYEAACKVALEFETRFWEHYENPIYGGCSTSTDIPGIGSICYPSYNINGTGPATMLGSYVSDSEWGQRWASATEDEHLEYVLQAMIEIHGDVAREQFTGKYNRRCWILDPLESASWASPTVGQHQLYLPEYFKTHNNMIFVGEHTSYTHAWIASALESGIRGSVQLMLELGLVDEAKTTVEKWMARWIEV</sequence>
<protein>
    <recommendedName>
        <fullName evidence="2">Amine oxidase domain-containing protein</fullName>
    </recommendedName>
</protein>
<dbReference type="Gene3D" id="3.50.50.60">
    <property type="entry name" value="FAD/NAD(P)-binding domain"/>
    <property type="match status" value="1"/>
</dbReference>
<feature type="signal peptide" evidence="1">
    <location>
        <begin position="1"/>
        <end position="18"/>
    </location>
</feature>
<dbReference type="GO" id="GO:0009063">
    <property type="term" value="P:amino acid catabolic process"/>
    <property type="evidence" value="ECO:0007669"/>
    <property type="project" value="TreeGrafter"/>
</dbReference>
<evidence type="ECO:0000313" key="3">
    <source>
        <dbReference type="EMBL" id="KAK7731551.1"/>
    </source>
</evidence>
<evidence type="ECO:0000256" key="1">
    <source>
        <dbReference type="SAM" id="SignalP"/>
    </source>
</evidence>
<dbReference type="PANTHER" id="PTHR10742:SF382">
    <property type="entry name" value="AMINE OXIDASE DOMAIN-CONTAINING PROTEIN"/>
    <property type="match status" value="1"/>
</dbReference>
<proteinExistence type="predicted"/>
<feature type="chain" id="PRO_5042883260" description="Amine oxidase domain-containing protein" evidence="1">
    <location>
        <begin position="19"/>
        <end position="717"/>
    </location>
</feature>
<gene>
    <name evidence="3" type="ORF">SLS53_008791</name>
</gene>
<accession>A0AAN9U586</accession>
<name>A0AAN9U586_9PEZI</name>
<keyword evidence="1" id="KW-0732">Signal</keyword>
<dbReference type="Gene3D" id="1.20.1440.240">
    <property type="match status" value="1"/>
</dbReference>
<dbReference type="SUPFAM" id="SSF51905">
    <property type="entry name" value="FAD/NAD(P)-binding domain"/>
    <property type="match status" value="1"/>
</dbReference>
<reference evidence="3 4" key="1">
    <citation type="journal article" date="2023" name="PLoS ONE">
        <title>Cytospora paraplurivora sp. nov. isolated from orchards with fruit tree decline syndrome in Ontario, Canada.</title>
        <authorList>
            <person name="Ilyukhin E."/>
            <person name="Nguyen H.D.T."/>
            <person name="Castle A.J."/>
            <person name="Ellouze W."/>
        </authorList>
    </citation>
    <scope>NUCLEOTIDE SEQUENCE [LARGE SCALE GENOMIC DNA]</scope>
    <source>
        <strain evidence="3 4">FDS-564</strain>
    </source>
</reference>
<organism evidence="3 4">
    <name type="scientific">Cytospora paraplurivora</name>
    <dbReference type="NCBI Taxonomy" id="2898453"/>
    <lineage>
        <taxon>Eukaryota</taxon>
        <taxon>Fungi</taxon>
        <taxon>Dikarya</taxon>
        <taxon>Ascomycota</taxon>
        <taxon>Pezizomycotina</taxon>
        <taxon>Sordariomycetes</taxon>
        <taxon>Sordariomycetidae</taxon>
        <taxon>Diaporthales</taxon>
        <taxon>Cytosporaceae</taxon>
        <taxon>Cytospora</taxon>
    </lineage>
</organism>
<dbReference type="InterPro" id="IPR036188">
    <property type="entry name" value="FAD/NAD-bd_sf"/>
</dbReference>
<dbReference type="PANTHER" id="PTHR10742">
    <property type="entry name" value="FLAVIN MONOAMINE OXIDASE"/>
    <property type="match status" value="1"/>
</dbReference>
<dbReference type="AlphaFoldDB" id="A0AAN9U586"/>
<dbReference type="EMBL" id="JAJSPL020000056">
    <property type="protein sequence ID" value="KAK7731551.1"/>
    <property type="molecule type" value="Genomic_DNA"/>
</dbReference>
<dbReference type="InterPro" id="IPR050281">
    <property type="entry name" value="Flavin_monoamine_oxidase"/>
</dbReference>
<comment type="caution">
    <text evidence="3">The sequence shown here is derived from an EMBL/GenBank/DDBJ whole genome shotgun (WGS) entry which is preliminary data.</text>
</comment>
<evidence type="ECO:0000259" key="2">
    <source>
        <dbReference type="Pfam" id="PF01593"/>
    </source>
</evidence>